<keyword evidence="1" id="KW-0175">Coiled coil</keyword>
<evidence type="ECO:0000256" key="2">
    <source>
        <dbReference type="SAM" id="SignalP"/>
    </source>
</evidence>
<feature type="coiled-coil region" evidence="1">
    <location>
        <begin position="32"/>
        <end position="85"/>
    </location>
</feature>
<feature type="signal peptide" evidence="2">
    <location>
        <begin position="1"/>
        <end position="29"/>
    </location>
</feature>
<dbReference type="Proteomes" id="UP000183174">
    <property type="component" value="Unassembled WGS sequence"/>
</dbReference>
<reference evidence="3 4" key="1">
    <citation type="submission" date="2016-08" db="EMBL/GenBank/DDBJ databases">
        <authorList>
            <person name="Seilhamer J.J."/>
        </authorList>
    </citation>
    <scope>NUCLEOTIDE SEQUENCE [LARGE SCALE GENOMIC DNA]</scope>
    <source>
        <strain evidence="3 4">CCBAU 10071</strain>
    </source>
</reference>
<feature type="chain" id="PRO_5008686069" evidence="2">
    <location>
        <begin position="30"/>
        <end position="542"/>
    </location>
</feature>
<evidence type="ECO:0000313" key="4">
    <source>
        <dbReference type="Proteomes" id="UP000183174"/>
    </source>
</evidence>
<keyword evidence="2" id="KW-0732">Signal</keyword>
<dbReference type="EMBL" id="FMAE01000008">
    <property type="protein sequence ID" value="SCB45779.1"/>
    <property type="molecule type" value="Genomic_DNA"/>
</dbReference>
<dbReference type="Pfam" id="PF07396">
    <property type="entry name" value="Porin_O_P"/>
    <property type="match status" value="1"/>
</dbReference>
<proteinExistence type="predicted"/>
<evidence type="ECO:0000256" key="1">
    <source>
        <dbReference type="SAM" id="Coils"/>
    </source>
</evidence>
<protein>
    <submittedName>
        <fullName evidence="3">Phosphate-selective porin OprO and OprP</fullName>
    </submittedName>
</protein>
<sequence length="542" mass="56622">MMERNVSRTRIAATAIGLAGALAASQAQAQSASSSEQEIALLKQQLKMLEQKLDKLQSQTAANTAAAAKAKVEAKAEAKAEARAEAKAAVANANAAIPVKGPAPASGVVVTMPNNRPTICTADQANCVAITSRLHWDVGGYDYRPNTAATVPQKLDSGQNVRRARIGVTGKFFHDWNFALVYDFGGSSDGFGGAAPGSLPGGGVSGVENAYISYTGLKPFGGKMAIEAGIMDLPYTMDEATSSNDIMFMERASPGVIATNIAAGDFRSAAGARWFNDQLWIGGYVTGPTTGAIHSASSAAPPGTSEQYGAVARVAGNPISTKDYSVHIGANAQWLIQPPRNLIANTQTVTLSDRPELRLDPTTLISTGAIANASGAQVYSVEAAATYGPFIVQGEYFWYNVDRTANTAVPLTGAPSLKFQGGYAQAGYVLTGEGRSYNAANAAYSGVKPAHPFSLDGGGWGAWEIAGRFSTIDLNDQLATASGVAGGRQTVYTLALNWYVNGNVRFMLDYLHGTVSRQASPISTADVGSKFDAVAMRTQFAF</sequence>
<gene>
    <name evidence="3" type="ORF">GA0061099_1008225</name>
</gene>
<dbReference type="Gene3D" id="2.40.160.10">
    <property type="entry name" value="Porin"/>
    <property type="match status" value="1"/>
</dbReference>
<evidence type="ECO:0000313" key="3">
    <source>
        <dbReference type="EMBL" id="SCB45779.1"/>
    </source>
</evidence>
<organism evidence="3 4">
    <name type="scientific">Bradyrhizobium yuanmingense</name>
    <dbReference type="NCBI Taxonomy" id="108015"/>
    <lineage>
        <taxon>Bacteria</taxon>
        <taxon>Pseudomonadati</taxon>
        <taxon>Pseudomonadota</taxon>
        <taxon>Alphaproteobacteria</taxon>
        <taxon>Hyphomicrobiales</taxon>
        <taxon>Nitrobacteraceae</taxon>
        <taxon>Bradyrhizobium</taxon>
    </lineage>
</organism>
<accession>A0A1C3X0M4</accession>
<name>A0A1C3X0M4_9BRAD</name>
<dbReference type="AlphaFoldDB" id="A0A1C3X0M4"/>
<dbReference type="InterPro" id="IPR010870">
    <property type="entry name" value="Porin_O/P"/>
</dbReference>
<dbReference type="InterPro" id="IPR023614">
    <property type="entry name" value="Porin_dom_sf"/>
</dbReference>
<dbReference type="SUPFAM" id="SSF56935">
    <property type="entry name" value="Porins"/>
    <property type="match status" value="1"/>
</dbReference>